<evidence type="ECO:0000313" key="2">
    <source>
        <dbReference type="Proteomes" id="UP001153618"/>
    </source>
</evidence>
<accession>A0A9W4HQ75</accession>
<dbReference type="Proteomes" id="UP001153618">
    <property type="component" value="Unassembled WGS sequence"/>
</dbReference>
<name>A0A9W4HQ75_PENOL</name>
<protein>
    <submittedName>
        <fullName evidence="1">Uncharacterized protein</fullName>
    </submittedName>
</protein>
<sequence length="248" mass="28360">MADITQIFKGTQIALPSFAAIKLNASTWVIDEKLDENRVDGVHKPFSDPEQQPSNWTAKYLCHDHDFPHTEAFMRVYCQGPDEGTEFLLPEVRAQQANPHFEKWEATARRKFRQNGCESVPLLLGCGQSVQGDHGPVPGGYITYLVLKKVPGQILTPDIFWSMERPKRDLLRQKFRAAYEEMSSCGWAPVGEHITKIIWDQASASLWITGFRGSYPVDGKWTDDVLTYYNLINPPASDVWKTLDEWEW</sequence>
<dbReference type="AlphaFoldDB" id="A0A9W4HQ75"/>
<keyword evidence="2" id="KW-1185">Reference proteome</keyword>
<organism evidence="1 2">
    <name type="scientific">Penicillium olsonii</name>
    <dbReference type="NCBI Taxonomy" id="99116"/>
    <lineage>
        <taxon>Eukaryota</taxon>
        <taxon>Fungi</taxon>
        <taxon>Dikarya</taxon>
        <taxon>Ascomycota</taxon>
        <taxon>Pezizomycotina</taxon>
        <taxon>Eurotiomycetes</taxon>
        <taxon>Eurotiomycetidae</taxon>
        <taxon>Eurotiales</taxon>
        <taxon>Aspergillaceae</taxon>
        <taxon>Penicillium</taxon>
    </lineage>
</organism>
<comment type="caution">
    <text evidence="1">The sequence shown here is derived from an EMBL/GenBank/DDBJ whole genome shotgun (WGS) entry which is preliminary data.</text>
</comment>
<reference evidence="1" key="1">
    <citation type="submission" date="2021-07" db="EMBL/GenBank/DDBJ databases">
        <authorList>
            <person name="Branca A.L. A."/>
        </authorList>
    </citation>
    <scope>NUCLEOTIDE SEQUENCE</scope>
</reference>
<dbReference type="EMBL" id="CAJVOS010000027">
    <property type="protein sequence ID" value="CAG8117270.1"/>
    <property type="molecule type" value="Genomic_DNA"/>
</dbReference>
<dbReference type="OrthoDB" id="5401170at2759"/>
<gene>
    <name evidence="1" type="ORF">POLS_LOCUS5129</name>
</gene>
<evidence type="ECO:0000313" key="1">
    <source>
        <dbReference type="EMBL" id="CAG8117270.1"/>
    </source>
</evidence>
<proteinExistence type="predicted"/>